<organism evidence="2 3">
    <name type="scientific">Ensete ventricosum</name>
    <name type="common">Abyssinian banana</name>
    <name type="synonym">Musa ensete</name>
    <dbReference type="NCBI Taxonomy" id="4639"/>
    <lineage>
        <taxon>Eukaryota</taxon>
        <taxon>Viridiplantae</taxon>
        <taxon>Streptophyta</taxon>
        <taxon>Embryophyta</taxon>
        <taxon>Tracheophyta</taxon>
        <taxon>Spermatophyta</taxon>
        <taxon>Magnoliopsida</taxon>
        <taxon>Liliopsida</taxon>
        <taxon>Zingiberales</taxon>
        <taxon>Musaceae</taxon>
        <taxon>Ensete</taxon>
    </lineage>
</organism>
<evidence type="ECO:0000256" key="1">
    <source>
        <dbReference type="SAM" id="SignalP"/>
    </source>
</evidence>
<dbReference type="AlphaFoldDB" id="A0A426WZB5"/>
<accession>A0A426WZB5</accession>
<comment type="caution">
    <text evidence="2">The sequence shown here is derived from an EMBL/GenBank/DDBJ whole genome shotgun (WGS) entry which is preliminary data.</text>
</comment>
<dbReference type="EMBL" id="AMZH03031438">
    <property type="protein sequence ID" value="RRT32569.1"/>
    <property type="molecule type" value="Genomic_DNA"/>
</dbReference>
<reference evidence="2 3" key="1">
    <citation type="journal article" date="2014" name="Agronomy (Basel)">
        <title>A Draft Genome Sequence for Ensete ventricosum, the Drought-Tolerant Tree Against Hunger.</title>
        <authorList>
            <person name="Harrison J."/>
            <person name="Moore K.A."/>
            <person name="Paszkiewicz K."/>
            <person name="Jones T."/>
            <person name="Grant M."/>
            <person name="Ambacheew D."/>
            <person name="Muzemil S."/>
            <person name="Studholme D.J."/>
        </authorList>
    </citation>
    <scope>NUCLEOTIDE SEQUENCE [LARGE SCALE GENOMIC DNA]</scope>
</reference>
<gene>
    <name evidence="2" type="ORF">B296_00051557</name>
</gene>
<evidence type="ECO:0000313" key="3">
    <source>
        <dbReference type="Proteomes" id="UP000287651"/>
    </source>
</evidence>
<feature type="signal peptide" evidence="1">
    <location>
        <begin position="1"/>
        <end position="30"/>
    </location>
</feature>
<feature type="chain" id="PRO_5019309857" description="Glycine-rich protein" evidence="1">
    <location>
        <begin position="31"/>
        <end position="85"/>
    </location>
</feature>
<evidence type="ECO:0000313" key="2">
    <source>
        <dbReference type="EMBL" id="RRT32569.1"/>
    </source>
</evidence>
<proteinExistence type="predicted"/>
<name>A0A426WZB5_ENSVE</name>
<keyword evidence="1" id="KW-0732">Signal</keyword>
<evidence type="ECO:0008006" key="4">
    <source>
        <dbReference type="Google" id="ProtNLM"/>
    </source>
</evidence>
<feature type="non-terminal residue" evidence="2">
    <location>
        <position position="85"/>
    </location>
</feature>
<dbReference type="Proteomes" id="UP000287651">
    <property type="component" value="Unassembled WGS sequence"/>
</dbReference>
<sequence>MAVSNKRSLHVVLLLLLLGVVAELSSTVVADFDGPARFGRGPFGHRCRFGGCRGGGLGGGGGFGGGGGGGAGGGGGFGAGGGAGG</sequence>
<protein>
    <recommendedName>
        <fullName evidence="4">Glycine-rich protein</fullName>
    </recommendedName>
</protein>